<gene>
    <name evidence="8" type="primary">yqeK</name>
    <name evidence="8" type="ORF">GCM10007043_19610</name>
</gene>
<dbReference type="EC" id="3.6.1.41" evidence="1"/>
<dbReference type="GO" id="GO:0046872">
    <property type="term" value="F:metal ion binding"/>
    <property type="evidence" value="ECO:0007669"/>
    <property type="project" value="UniProtKB-KW"/>
</dbReference>
<keyword evidence="5" id="KW-0408">Iron</keyword>
<reference evidence="8" key="1">
    <citation type="journal article" date="2014" name="Int. J. Syst. Evol. Microbiol.">
        <title>Complete genome sequence of Corynebacterium casei LMG S-19264T (=DSM 44701T), isolated from a smear-ripened cheese.</title>
        <authorList>
            <consortium name="US DOE Joint Genome Institute (JGI-PGF)"/>
            <person name="Walter F."/>
            <person name="Albersmeier A."/>
            <person name="Kalinowski J."/>
            <person name="Ruckert C."/>
        </authorList>
    </citation>
    <scope>NUCLEOTIDE SEQUENCE</scope>
    <source>
        <strain evidence="8">JCM 14719</strain>
    </source>
</reference>
<dbReference type="Gene3D" id="1.10.3210.10">
    <property type="entry name" value="Hypothetical protein af1432"/>
    <property type="match status" value="1"/>
</dbReference>
<dbReference type="InterPro" id="IPR003607">
    <property type="entry name" value="HD/PDEase_dom"/>
</dbReference>
<accession>A0A8J3BI94</accession>
<keyword evidence="9" id="KW-1185">Reference proteome</keyword>
<dbReference type="InterPro" id="IPR051094">
    <property type="entry name" value="Diverse_Catalytic_Enzymes"/>
</dbReference>
<dbReference type="PANTHER" id="PTHR35795:SF1">
    <property type="entry name" value="BIS(5'-NUCLEOSYL)-TETRAPHOSPHATASE, SYMMETRICAL"/>
    <property type="match status" value="1"/>
</dbReference>
<evidence type="ECO:0000256" key="4">
    <source>
        <dbReference type="ARBA" id="ARBA00022801"/>
    </source>
</evidence>
<protein>
    <recommendedName>
        <fullName evidence="1">bis(5'-nucleosyl)-tetraphosphatase (symmetrical)</fullName>
        <ecNumber evidence="1">3.6.1.41</ecNumber>
    </recommendedName>
</protein>
<comment type="caution">
    <text evidence="8">The sequence shown here is derived from an EMBL/GenBank/DDBJ whole genome shotgun (WGS) entry which is preliminary data.</text>
</comment>
<evidence type="ECO:0000313" key="8">
    <source>
        <dbReference type="EMBL" id="GGK05687.1"/>
    </source>
</evidence>
<evidence type="ECO:0000313" key="9">
    <source>
        <dbReference type="Proteomes" id="UP000637720"/>
    </source>
</evidence>
<keyword evidence="2" id="KW-0479">Metal-binding</keyword>
<reference evidence="8" key="2">
    <citation type="submission" date="2020-09" db="EMBL/GenBank/DDBJ databases">
        <authorList>
            <person name="Sun Q."/>
            <person name="Ohkuma M."/>
        </authorList>
    </citation>
    <scope>NUCLEOTIDE SEQUENCE</scope>
    <source>
        <strain evidence="8">JCM 14719</strain>
    </source>
</reference>
<keyword evidence="4" id="KW-0378">Hydrolase</keyword>
<evidence type="ECO:0000256" key="6">
    <source>
        <dbReference type="ARBA" id="ARBA00049417"/>
    </source>
</evidence>
<keyword evidence="3" id="KW-0547">Nucleotide-binding</keyword>
<dbReference type="InterPro" id="IPR005249">
    <property type="entry name" value="YqeK"/>
</dbReference>
<dbReference type="Pfam" id="PF01966">
    <property type="entry name" value="HD"/>
    <property type="match status" value="1"/>
</dbReference>
<dbReference type="GO" id="GO:0000166">
    <property type="term" value="F:nucleotide binding"/>
    <property type="evidence" value="ECO:0007669"/>
    <property type="project" value="UniProtKB-KW"/>
</dbReference>
<evidence type="ECO:0000256" key="3">
    <source>
        <dbReference type="ARBA" id="ARBA00022741"/>
    </source>
</evidence>
<dbReference type="SMART" id="SM00471">
    <property type="entry name" value="HDc"/>
    <property type="match status" value="1"/>
</dbReference>
<dbReference type="NCBIfam" id="TIGR00488">
    <property type="entry name" value="bis(5'-nucleosyl)-tetraphosphatase (symmetrical) YqeK"/>
    <property type="match status" value="1"/>
</dbReference>
<evidence type="ECO:0000256" key="2">
    <source>
        <dbReference type="ARBA" id="ARBA00022723"/>
    </source>
</evidence>
<sequence length="200" mass="21729">MGNGSVDRETLLRALRDEVPEPRYLHTLGVVEAAVRLAERYGADPTKAELAAILHDFAKFWPIDRLRAAVQASAFPQDVLAYDAELWHGPVAAEVAKARFGVADEDVLNAIRYHTTGRPGMSVLEKVVCLADYIEPGRQFPGVDEIRRLAEVDLDAALAKALGGTIAYLISRGMRVYPLTLLAYNDLIGACAARNKEGGG</sequence>
<evidence type="ECO:0000256" key="1">
    <source>
        <dbReference type="ARBA" id="ARBA00012506"/>
    </source>
</evidence>
<proteinExistence type="predicted"/>
<comment type="catalytic activity">
    <reaction evidence="6">
        <text>P(1),P(4)-bis(5'-adenosyl) tetraphosphate + H2O = 2 ADP + 2 H(+)</text>
        <dbReference type="Rhea" id="RHEA:24252"/>
        <dbReference type="ChEBI" id="CHEBI:15377"/>
        <dbReference type="ChEBI" id="CHEBI:15378"/>
        <dbReference type="ChEBI" id="CHEBI:58141"/>
        <dbReference type="ChEBI" id="CHEBI:456216"/>
        <dbReference type="EC" id="3.6.1.41"/>
    </reaction>
</comment>
<evidence type="ECO:0000256" key="5">
    <source>
        <dbReference type="ARBA" id="ARBA00023004"/>
    </source>
</evidence>
<dbReference type="PANTHER" id="PTHR35795">
    <property type="entry name" value="SLR1885 PROTEIN"/>
    <property type="match status" value="1"/>
</dbReference>
<dbReference type="InterPro" id="IPR006674">
    <property type="entry name" value="HD_domain"/>
</dbReference>
<evidence type="ECO:0000259" key="7">
    <source>
        <dbReference type="PROSITE" id="PS51831"/>
    </source>
</evidence>
<dbReference type="RefSeq" id="WP_308423730.1">
    <property type="nucleotide sequence ID" value="NZ_BMOF01000048.1"/>
</dbReference>
<dbReference type="AlphaFoldDB" id="A0A8J3BI94"/>
<organism evidence="8 9">
    <name type="scientific">Calditerricola satsumensis</name>
    <dbReference type="NCBI Taxonomy" id="373054"/>
    <lineage>
        <taxon>Bacteria</taxon>
        <taxon>Bacillati</taxon>
        <taxon>Bacillota</taxon>
        <taxon>Bacilli</taxon>
        <taxon>Bacillales</taxon>
        <taxon>Bacillaceae</taxon>
        <taxon>Calditerricola</taxon>
    </lineage>
</organism>
<name>A0A8J3BI94_9BACI</name>
<dbReference type="GO" id="GO:0008803">
    <property type="term" value="F:bis(5'-nucleosyl)-tetraphosphatase (symmetrical) activity"/>
    <property type="evidence" value="ECO:0007669"/>
    <property type="project" value="UniProtKB-EC"/>
</dbReference>
<dbReference type="CDD" id="cd00077">
    <property type="entry name" value="HDc"/>
    <property type="match status" value="1"/>
</dbReference>
<feature type="domain" description="HD" evidence="7">
    <location>
        <begin position="23"/>
        <end position="137"/>
    </location>
</feature>
<dbReference type="SUPFAM" id="SSF109604">
    <property type="entry name" value="HD-domain/PDEase-like"/>
    <property type="match status" value="1"/>
</dbReference>
<dbReference type="EMBL" id="BMOF01000048">
    <property type="protein sequence ID" value="GGK05687.1"/>
    <property type="molecule type" value="Genomic_DNA"/>
</dbReference>
<dbReference type="PROSITE" id="PS51831">
    <property type="entry name" value="HD"/>
    <property type="match status" value="1"/>
</dbReference>
<dbReference type="Proteomes" id="UP000637720">
    <property type="component" value="Unassembled WGS sequence"/>
</dbReference>